<dbReference type="InterPro" id="IPR050706">
    <property type="entry name" value="Cyclic-di-GMP_PDE-like"/>
</dbReference>
<keyword evidence="2" id="KW-1003">Cell membrane</keyword>
<dbReference type="InterPro" id="IPR029787">
    <property type="entry name" value="Nucleotide_cyclase"/>
</dbReference>
<name>A0A7Y0LDK4_9GAMM</name>
<dbReference type="CDD" id="cd12912">
    <property type="entry name" value="PDC2_MCP_like"/>
    <property type="match status" value="1"/>
</dbReference>
<protein>
    <submittedName>
        <fullName evidence="9">EAL domain-containing protein</fullName>
    </submittedName>
</protein>
<dbReference type="InterPro" id="IPR001633">
    <property type="entry name" value="EAL_dom"/>
</dbReference>
<keyword evidence="4 6" id="KW-1133">Transmembrane helix</keyword>
<dbReference type="SMART" id="SM00267">
    <property type="entry name" value="GGDEF"/>
    <property type="match status" value="1"/>
</dbReference>
<dbReference type="InterPro" id="IPR004010">
    <property type="entry name" value="Double_Cache_2"/>
</dbReference>
<evidence type="ECO:0000256" key="5">
    <source>
        <dbReference type="ARBA" id="ARBA00023136"/>
    </source>
</evidence>
<comment type="caution">
    <text evidence="9">The sequence shown here is derived from an EMBL/GenBank/DDBJ whole genome shotgun (WGS) entry which is preliminary data.</text>
</comment>
<dbReference type="SUPFAM" id="SSF141868">
    <property type="entry name" value="EAL domain-like"/>
    <property type="match status" value="1"/>
</dbReference>
<evidence type="ECO:0000256" key="6">
    <source>
        <dbReference type="SAM" id="Phobius"/>
    </source>
</evidence>
<dbReference type="GO" id="GO:0071111">
    <property type="term" value="F:cyclic-guanylate-specific phosphodiesterase activity"/>
    <property type="evidence" value="ECO:0007669"/>
    <property type="project" value="InterPro"/>
</dbReference>
<evidence type="ECO:0000256" key="4">
    <source>
        <dbReference type="ARBA" id="ARBA00022989"/>
    </source>
</evidence>
<comment type="subcellular location">
    <subcellularLocation>
        <location evidence="1">Cell membrane</location>
        <topology evidence="1">Multi-pass membrane protein</topology>
    </subcellularLocation>
</comment>
<dbReference type="AlphaFoldDB" id="A0A7Y0LDK4"/>
<dbReference type="GO" id="GO:0005886">
    <property type="term" value="C:plasma membrane"/>
    <property type="evidence" value="ECO:0007669"/>
    <property type="project" value="UniProtKB-SubCell"/>
</dbReference>
<evidence type="ECO:0000256" key="2">
    <source>
        <dbReference type="ARBA" id="ARBA00022475"/>
    </source>
</evidence>
<dbReference type="CDD" id="cd01949">
    <property type="entry name" value="GGDEF"/>
    <property type="match status" value="1"/>
</dbReference>
<evidence type="ECO:0000256" key="3">
    <source>
        <dbReference type="ARBA" id="ARBA00022692"/>
    </source>
</evidence>
<dbReference type="SMART" id="SM00052">
    <property type="entry name" value="EAL"/>
    <property type="match status" value="1"/>
</dbReference>
<dbReference type="Proteomes" id="UP000568664">
    <property type="component" value="Unassembled WGS sequence"/>
</dbReference>
<dbReference type="InterPro" id="IPR033480">
    <property type="entry name" value="sCache_2"/>
</dbReference>
<dbReference type="SUPFAM" id="SSF55073">
    <property type="entry name" value="Nucleotide cyclase"/>
    <property type="match status" value="1"/>
</dbReference>
<proteinExistence type="predicted"/>
<reference evidence="9 10" key="1">
    <citation type="submission" date="2020-04" db="EMBL/GenBank/DDBJ databases">
        <title>Thalassotalea sp. M1531, isolated from the surface of marine red alga.</title>
        <authorList>
            <person name="Pang L."/>
            <person name="Lu D.-C."/>
        </authorList>
    </citation>
    <scope>NUCLEOTIDE SEQUENCE [LARGE SCALE GENOMIC DNA]</scope>
    <source>
        <strain evidence="9 10">M1531</strain>
    </source>
</reference>
<dbReference type="PANTHER" id="PTHR33121">
    <property type="entry name" value="CYCLIC DI-GMP PHOSPHODIESTERASE PDEF"/>
    <property type="match status" value="1"/>
</dbReference>
<evidence type="ECO:0000256" key="1">
    <source>
        <dbReference type="ARBA" id="ARBA00004651"/>
    </source>
</evidence>
<accession>A0A7Y0LDK4</accession>
<feature type="transmembrane region" description="Helical" evidence="6">
    <location>
        <begin position="352"/>
        <end position="374"/>
    </location>
</feature>
<sequence length="836" mass="95282">MKIAHDVKLLRLIKIIPPMLVTAFACLAIFIVISNNQEKLERDILALQQDFISSRKDMVQAQVKQLVEQINYEKSSTESILKNDIKQHIYQAHAIATSIYENNKSKTEIEVTKLITDALRNIRFNNGRGYFFIYKTNGLSVMHPIVPSMEGTSKIDLQDIRGNFIVKDMGELAKEHGETFYNWWFVKPDNQEKEFRKIGFGKHFVPYDWFIGTGEYLIDVENDIKNQLIQRISNIRYGENGYVFLYDHQGNTLSHVVESVLGSNVFNHPDPNINKIGHKVIEAGKKGEAFLSYLSPVMPATGKPAEKISFVQGIPEWNWVLGTGFYESETKSYLNKRKLEIEAQNKKQLIELLSLSFVVTLFFIILSFFLTRYLSKRFTDYEEKINRDFDELNSVKLESQYQALHDSLTQLPNRALLDEHIQQGIELSKRNKKMLAVMFVDLDDFKKINDLHGHSVGDSLLILLGKMFNEIIEGGDSVARFGGDEFIFCFPEISHLSIAEQKVEQILSLFSNEFDIDGKAIYSSCSIGVAMFPKDGENSEELVSKADTALYKSKSLQKGQSLFFNHSIEKQVKRDFLIETELRTALVNEELSVLYQPQISVETGDIIGVEALVRWQNDSLGFVSPAEFIPIAENTGTIHELGAFVIEKTLKEIKEFNLCNAFSLNLSINISPKQLLDPKFTESVVSICREVAFDPQFVTLEITENVLITDLSLVQPVLSKLRSSGFKLSLDDFGTGYSSLSYLSNLPMNEIKIDRSFIDKFLTNSQSESLVKTIIAIGRFCNLTVVAEGVETKAQYERLVLYHCDLIQGYYFDKPLTYKSLVERYQSSNIDMNWTG</sequence>
<dbReference type="Pfam" id="PF08269">
    <property type="entry name" value="dCache_2"/>
    <property type="match status" value="1"/>
</dbReference>
<keyword evidence="10" id="KW-1185">Reference proteome</keyword>
<dbReference type="PROSITE" id="PS50883">
    <property type="entry name" value="EAL"/>
    <property type="match status" value="1"/>
</dbReference>
<dbReference type="Gene3D" id="3.30.450.20">
    <property type="entry name" value="PAS domain"/>
    <property type="match status" value="2"/>
</dbReference>
<feature type="domain" description="GGDEF" evidence="8">
    <location>
        <begin position="433"/>
        <end position="566"/>
    </location>
</feature>
<dbReference type="SMART" id="SM01049">
    <property type="entry name" value="Cache_2"/>
    <property type="match status" value="2"/>
</dbReference>
<dbReference type="CDD" id="cd01948">
    <property type="entry name" value="EAL"/>
    <property type="match status" value="1"/>
</dbReference>
<gene>
    <name evidence="9" type="ORF">HII17_13565</name>
</gene>
<dbReference type="InterPro" id="IPR035919">
    <property type="entry name" value="EAL_sf"/>
</dbReference>
<evidence type="ECO:0000259" key="7">
    <source>
        <dbReference type="PROSITE" id="PS50883"/>
    </source>
</evidence>
<evidence type="ECO:0000313" key="10">
    <source>
        <dbReference type="Proteomes" id="UP000568664"/>
    </source>
</evidence>
<feature type="domain" description="EAL" evidence="7">
    <location>
        <begin position="575"/>
        <end position="829"/>
    </location>
</feature>
<dbReference type="Pfam" id="PF00563">
    <property type="entry name" value="EAL"/>
    <property type="match status" value="1"/>
</dbReference>
<dbReference type="NCBIfam" id="TIGR00254">
    <property type="entry name" value="GGDEF"/>
    <property type="match status" value="1"/>
</dbReference>
<dbReference type="InterPro" id="IPR000160">
    <property type="entry name" value="GGDEF_dom"/>
</dbReference>
<evidence type="ECO:0000313" key="9">
    <source>
        <dbReference type="EMBL" id="NMP32589.1"/>
    </source>
</evidence>
<evidence type="ECO:0000259" key="8">
    <source>
        <dbReference type="PROSITE" id="PS50887"/>
    </source>
</evidence>
<dbReference type="EMBL" id="JABBXH010000004">
    <property type="protein sequence ID" value="NMP32589.1"/>
    <property type="molecule type" value="Genomic_DNA"/>
</dbReference>
<dbReference type="Gene3D" id="3.30.70.270">
    <property type="match status" value="1"/>
</dbReference>
<organism evidence="9 10">
    <name type="scientific">Thalassotalea algicola</name>
    <dbReference type="NCBI Taxonomy" id="2716224"/>
    <lineage>
        <taxon>Bacteria</taxon>
        <taxon>Pseudomonadati</taxon>
        <taxon>Pseudomonadota</taxon>
        <taxon>Gammaproteobacteria</taxon>
        <taxon>Alteromonadales</taxon>
        <taxon>Colwelliaceae</taxon>
        <taxon>Thalassotalea</taxon>
    </lineage>
</organism>
<dbReference type="InterPro" id="IPR043128">
    <property type="entry name" value="Rev_trsase/Diguanyl_cyclase"/>
</dbReference>
<dbReference type="Pfam" id="PF00990">
    <property type="entry name" value="GGDEF"/>
    <property type="match status" value="1"/>
</dbReference>
<feature type="transmembrane region" description="Helical" evidence="6">
    <location>
        <begin position="12"/>
        <end position="33"/>
    </location>
</feature>
<dbReference type="PROSITE" id="PS51257">
    <property type="entry name" value="PROKAR_LIPOPROTEIN"/>
    <property type="match status" value="1"/>
</dbReference>
<dbReference type="RefSeq" id="WP_169075912.1">
    <property type="nucleotide sequence ID" value="NZ_JABBXH010000004.1"/>
</dbReference>
<dbReference type="PANTHER" id="PTHR33121:SF72">
    <property type="entry name" value="BIFUNCTIONAL DIGUANYLATE CYCLASE WITH GAF AND PAS SENSORY DOMAINS_SIGNALLING PROTEIN WITH EAL DOMAIN"/>
    <property type="match status" value="1"/>
</dbReference>
<keyword evidence="3 6" id="KW-0812">Transmembrane</keyword>
<keyword evidence="5 6" id="KW-0472">Membrane</keyword>
<dbReference type="Gene3D" id="3.20.20.450">
    <property type="entry name" value="EAL domain"/>
    <property type="match status" value="1"/>
</dbReference>
<dbReference type="PROSITE" id="PS50887">
    <property type="entry name" value="GGDEF"/>
    <property type="match status" value="1"/>
</dbReference>